<dbReference type="Proteomes" id="UP000694424">
    <property type="component" value="Unplaced"/>
</dbReference>
<dbReference type="Ensembl" id="ENSAOWT00000007897.1">
    <property type="protein sequence ID" value="ENSAOWP00000006987.1"/>
    <property type="gene ID" value="ENSAOWG00000004813.1"/>
</dbReference>
<dbReference type="PANTHER" id="PTHR48051">
    <property type="match status" value="1"/>
</dbReference>
<organism evidence="4 5">
    <name type="scientific">Apteryx owenii</name>
    <name type="common">Little spotted kiwi</name>
    <dbReference type="NCBI Taxonomy" id="8824"/>
    <lineage>
        <taxon>Eukaryota</taxon>
        <taxon>Metazoa</taxon>
        <taxon>Chordata</taxon>
        <taxon>Craniata</taxon>
        <taxon>Vertebrata</taxon>
        <taxon>Euteleostomi</taxon>
        <taxon>Archelosauria</taxon>
        <taxon>Archosauria</taxon>
        <taxon>Dinosauria</taxon>
        <taxon>Saurischia</taxon>
        <taxon>Theropoda</taxon>
        <taxon>Coelurosauria</taxon>
        <taxon>Aves</taxon>
        <taxon>Palaeognathae</taxon>
        <taxon>Apterygiformes</taxon>
        <taxon>Apterygidae</taxon>
        <taxon>Apteryx</taxon>
    </lineage>
</organism>
<proteinExistence type="predicted"/>
<evidence type="ECO:0000256" key="2">
    <source>
        <dbReference type="ARBA" id="ARBA00022737"/>
    </source>
</evidence>
<dbReference type="SMART" id="SM00369">
    <property type="entry name" value="LRR_TYP"/>
    <property type="match status" value="1"/>
</dbReference>
<sequence length="219" mass="23130">MLPGGFWFSLNLYHNCLRSIPPAIANLQALTYLNLSRNQLAALPACLCRLPLKVLIASNNKLPLLPDAIGALSALRQLVTASGSSDGSAAPPPTHFLAPELSELPLVRLDFSCNRVAAIPVCYRHLRHLQTILSDNNPLRSPPAQVSGAAGTAAGGQDTGRGRGRGGGSRPLRGRRIPAGPSRSRLLPRVSPFLSRLSPRMSSRICPSGSPSWPASPGS</sequence>
<dbReference type="PANTHER" id="PTHR48051:SF64">
    <property type="entry name" value="LEUCINE RICH REPEATS AND CALPONIN HOMOLOGY DOMAIN CONTAINING 4"/>
    <property type="match status" value="1"/>
</dbReference>
<dbReference type="InterPro" id="IPR003591">
    <property type="entry name" value="Leu-rich_rpt_typical-subtyp"/>
</dbReference>
<keyword evidence="5" id="KW-1185">Reference proteome</keyword>
<dbReference type="InterPro" id="IPR050216">
    <property type="entry name" value="LRR_domain-containing"/>
</dbReference>
<feature type="region of interest" description="Disordered" evidence="3">
    <location>
        <begin position="136"/>
        <end position="219"/>
    </location>
</feature>
<dbReference type="InterPro" id="IPR001611">
    <property type="entry name" value="Leu-rich_rpt"/>
</dbReference>
<accession>A0A8B9PHR3</accession>
<feature type="compositionally biased region" description="Low complexity" evidence="3">
    <location>
        <begin position="207"/>
        <end position="219"/>
    </location>
</feature>
<dbReference type="Pfam" id="PF00560">
    <property type="entry name" value="LRR_1"/>
    <property type="match status" value="1"/>
</dbReference>
<evidence type="ECO:0000256" key="3">
    <source>
        <dbReference type="SAM" id="MobiDB-lite"/>
    </source>
</evidence>
<feature type="compositionally biased region" description="Gly residues" evidence="3">
    <location>
        <begin position="153"/>
        <end position="169"/>
    </location>
</feature>
<dbReference type="AlphaFoldDB" id="A0A8B9PHR3"/>
<name>A0A8B9PHR3_APTOW</name>
<reference evidence="4" key="1">
    <citation type="submission" date="2025-08" db="UniProtKB">
        <authorList>
            <consortium name="Ensembl"/>
        </authorList>
    </citation>
    <scope>IDENTIFICATION</scope>
</reference>
<evidence type="ECO:0000313" key="4">
    <source>
        <dbReference type="Ensembl" id="ENSAOWP00000006987.1"/>
    </source>
</evidence>
<keyword evidence="1" id="KW-0433">Leucine-rich repeat</keyword>
<dbReference type="InterPro" id="IPR032675">
    <property type="entry name" value="LRR_dom_sf"/>
</dbReference>
<keyword evidence="2" id="KW-0677">Repeat</keyword>
<evidence type="ECO:0000313" key="5">
    <source>
        <dbReference type="Proteomes" id="UP000694424"/>
    </source>
</evidence>
<dbReference type="GO" id="GO:0005737">
    <property type="term" value="C:cytoplasm"/>
    <property type="evidence" value="ECO:0007669"/>
    <property type="project" value="TreeGrafter"/>
</dbReference>
<protein>
    <submittedName>
        <fullName evidence="4">Uncharacterized protein</fullName>
    </submittedName>
</protein>
<reference evidence="4" key="2">
    <citation type="submission" date="2025-09" db="UniProtKB">
        <authorList>
            <consortium name="Ensembl"/>
        </authorList>
    </citation>
    <scope>IDENTIFICATION</scope>
</reference>
<dbReference type="Gene3D" id="3.80.10.10">
    <property type="entry name" value="Ribonuclease Inhibitor"/>
    <property type="match status" value="1"/>
</dbReference>
<evidence type="ECO:0000256" key="1">
    <source>
        <dbReference type="ARBA" id="ARBA00022614"/>
    </source>
</evidence>
<dbReference type="SUPFAM" id="SSF52058">
    <property type="entry name" value="L domain-like"/>
    <property type="match status" value="1"/>
</dbReference>